<dbReference type="VEuPathDB" id="FungiDB:CDV56_100671"/>
<evidence type="ECO:0000313" key="1">
    <source>
        <dbReference type="EMBL" id="RHZ43150.1"/>
    </source>
</evidence>
<reference evidence="1" key="1">
    <citation type="submission" date="2018-08" db="EMBL/GenBank/DDBJ databases">
        <title>Draft genome sequence of azole-resistant Aspergillus thermomutatus (Neosartorya pseudofischeri) strain HMR AF 39, isolated from a human nasal aspirate.</title>
        <authorList>
            <person name="Parent-Michaud M."/>
            <person name="Dufresne P.J."/>
            <person name="Fournier E."/>
            <person name="Martineau C."/>
            <person name="Moreira S."/>
            <person name="Perkins V."/>
            <person name="De Repentigny L."/>
            <person name="Dufresne S.F."/>
        </authorList>
    </citation>
    <scope>NUCLEOTIDE SEQUENCE [LARGE SCALE GENOMIC DNA]</scope>
    <source>
        <strain evidence="1">HMR AF 39</strain>
    </source>
</reference>
<protein>
    <submittedName>
        <fullName evidence="1">Uncharacterized protein</fullName>
    </submittedName>
</protein>
<evidence type="ECO:0000313" key="2">
    <source>
        <dbReference type="Proteomes" id="UP000215305"/>
    </source>
</evidence>
<dbReference type="AlphaFoldDB" id="A0A397G4S4"/>
<accession>A0A397G4S4</accession>
<keyword evidence="2" id="KW-1185">Reference proteome</keyword>
<dbReference type="EMBL" id="NKHU02000492">
    <property type="protein sequence ID" value="RHZ43150.1"/>
    <property type="molecule type" value="Genomic_DNA"/>
</dbReference>
<dbReference type="STRING" id="41047.A0A397G4S4"/>
<gene>
    <name evidence="1" type="ORF">CDV56_100671</name>
</gene>
<proteinExistence type="predicted"/>
<comment type="caution">
    <text evidence="1">The sequence shown here is derived from an EMBL/GenBank/DDBJ whole genome shotgun (WGS) entry which is preliminary data.</text>
</comment>
<name>A0A397G4S4_ASPTH</name>
<organism evidence="1 2">
    <name type="scientific">Aspergillus thermomutatus</name>
    <name type="common">Neosartorya pseudofischeri</name>
    <dbReference type="NCBI Taxonomy" id="41047"/>
    <lineage>
        <taxon>Eukaryota</taxon>
        <taxon>Fungi</taxon>
        <taxon>Dikarya</taxon>
        <taxon>Ascomycota</taxon>
        <taxon>Pezizomycotina</taxon>
        <taxon>Eurotiomycetes</taxon>
        <taxon>Eurotiomycetidae</taxon>
        <taxon>Eurotiales</taxon>
        <taxon>Aspergillaceae</taxon>
        <taxon>Aspergillus</taxon>
        <taxon>Aspergillus subgen. Fumigati</taxon>
    </lineage>
</organism>
<dbReference type="OrthoDB" id="4397787at2759"/>
<dbReference type="Proteomes" id="UP000215305">
    <property type="component" value="Unassembled WGS sequence"/>
</dbReference>
<sequence length="354" mass="40341">MDYERDVLLWYLGTVADNAHYPPDLRNKATHIIVSFMRHGNAYRLMAEATALARGELVMYPFQQVNNIPRNLGLPVRRFGQNIHAITAAFGIIPTNADYEGHPIELISILDPAIEESMNDNLRLEFHRALLVKEQRANADLARSIQRYGYHYIFRAGLQQYYMTKTVVEMINFWTPDPRGNAYRVRTQKICYAAIERRLRLNNLEKMLLIRTTRSLPGDALRFWAWIEKNRVAYNAMKACIALLNRLNLFALFIFPSAFQGKWRLRSEHALLCDDISIAMHDDFQRIGAFMILCSPSSGLAYGCLMRFLCFSPISKGFAGLALYNSVVVLVAFLDSPSADTTLIGVFPFGGSIN</sequence>
<dbReference type="GeneID" id="38122645"/>
<dbReference type="RefSeq" id="XP_026609541.1">
    <property type="nucleotide sequence ID" value="XM_026754290.1"/>
</dbReference>